<dbReference type="PATRIC" id="fig|745776.4.peg.4028"/>
<keyword evidence="1" id="KW-0614">Plasmid</keyword>
<organism evidence="1 2">
    <name type="scientific">Deinococcus gobiensis (strain DSM 21396 / JCM 16679 / CGMCC 1.7299 / I-0)</name>
    <dbReference type="NCBI Taxonomy" id="745776"/>
    <lineage>
        <taxon>Bacteria</taxon>
        <taxon>Thermotogati</taxon>
        <taxon>Deinococcota</taxon>
        <taxon>Deinococci</taxon>
        <taxon>Deinococcales</taxon>
        <taxon>Deinococcaceae</taxon>
        <taxon>Deinococcus</taxon>
    </lineage>
</organism>
<sequence length="47" mass="5432">MREARDVLGEIDPVALLEIVERAHRKREELQSPKTYVRACIRSARVA</sequence>
<name>H8H3M9_DEIGI</name>
<protein>
    <submittedName>
        <fullName evidence="1">Uncharacterized protein</fullName>
    </submittedName>
</protein>
<reference evidence="1 2" key="1">
    <citation type="journal article" date="2012" name="PLoS ONE">
        <title>Genome sequence and transcriptome analysis of the radioresistant bacterium Deinococcus gobiensis: insights into the extreme environmental adaptations.</title>
        <authorList>
            <person name="Yuan M."/>
            <person name="Chen M."/>
            <person name="Zhang W."/>
            <person name="Lu W."/>
            <person name="Wang J."/>
            <person name="Yang M."/>
            <person name="Zhao P."/>
            <person name="Tang R."/>
            <person name="Li X."/>
            <person name="Hao Y."/>
            <person name="Zhou Z."/>
            <person name="Zhan Y."/>
            <person name="Yu H."/>
            <person name="Teng C."/>
            <person name="Yan Y."/>
            <person name="Ping S."/>
            <person name="Wang Y."/>
            <person name="Lin M."/>
        </authorList>
    </citation>
    <scope>NUCLEOTIDE SEQUENCE [LARGE SCALE GENOMIC DNA]</scope>
    <source>
        <strain evidence="2">DSM 21396 / JCM 16679 / CGMCC 1.7299 / I-0</strain>
        <plasmid evidence="1">P4</plasmid>
    </source>
</reference>
<evidence type="ECO:0000313" key="2">
    <source>
        <dbReference type="Proteomes" id="UP000007575"/>
    </source>
</evidence>
<dbReference type="Proteomes" id="UP000007575">
    <property type="component" value="Plasmid P4"/>
</dbReference>
<proteinExistence type="predicted"/>
<dbReference type="KEGG" id="dgo:DGo_PD0052"/>
<gene>
    <name evidence="1" type="ordered locus">DGo_PD0052</name>
</gene>
<dbReference type="AlphaFoldDB" id="H8H3M9"/>
<accession>H8H3M9</accession>
<geneLocation type="plasmid" evidence="1 2">
    <name>P4</name>
</geneLocation>
<dbReference type="HOGENOM" id="CLU_3167158_0_0_0"/>
<evidence type="ECO:0000313" key="1">
    <source>
        <dbReference type="EMBL" id="AFD28126.1"/>
    </source>
</evidence>
<dbReference type="EMBL" id="CP002195">
    <property type="protein sequence ID" value="AFD28126.1"/>
    <property type="molecule type" value="Genomic_DNA"/>
</dbReference>
<keyword evidence="2" id="KW-1185">Reference proteome</keyword>